<sequence>MHGNLDNIHVKPLVGQKREQCTISVLFSRNGGPQSGVADESRNIYIELDRTKTDQCPFWRPSSLLKREDGVE</sequence>
<protein>
    <submittedName>
        <fullName evidence="1">Uncharacterized protein</fullName>
    </submittedName>
</protein>
<comment type="caution">
    <text evidence="1">The sequence shown here is derived from an EMBL/GenBank/DDBJ whole genome shotgun (WGS) entry which is preliminary data.</text>
</comment>
<dbReference type="AlphaFoldDB" id="A0AAV4SJ85"/>
<name>A0AAV4SJ85_CAEEX</name>
<gene>
    <name evidence="1" type="ORF">CEXT_163731</name>
</gene>
<evidence type="ECO:0000313" key="2">
    <source>
        <dbReference type="Proteomes" id="UP001054945"/>
    </source>
</evidence>
<dbReference type="EMBL" id="BPLR01009563">
    <property type="protein sequence ID" value="GIY32891.1"/>
    <property type="molecule type" value="Genomic_DNA"/>
</dbReference>
<keyword evidence="2" id="KW-1185">Reference proteome</keyword>
<evidence type="ECO:0000313" key="1">
    <source>
        <dbReference type="EMBL" id="GIY32891.1"/>
    </source>
</evidence>
<accession>A0AAV4SJ85</accession>
<proteinExistence type="predicted"/>
<reference evidence="1 2" key="1">
    <citation type="submission" date="2021-06" db="EMBL/GenBank/DDBJ databases">
        <title>Caerostris extrusa draft genome.</title>
        <authorList>
            <person name="Kono N."/>
            <person name="Arakawa K."/>
        </authorList>
    </citation>
    <scope>NUCLEOTIDE SEQUENCE [LARGE SCALE GENOMIC DNA]</scope>
</reference>
<organism evidence="1 2">
    <name type="scientific">Caerostris extrusa</name>
    <name type="common">Bark spider</name>
    <name type="synonym">Caerostris bankana</name>
    <dbReference type="NCBI Taxonomy" id="172846"/>
    <lineage>
        <taxon>Eukaryota</taxon>
        <taxon>Metazoa</taxon>
        <taxon>Ecdysozoa</taxon>
        <taxon>Arthropoda</taxon>
        <taxon>Chelicerata</taxon>
        <taxon>Arachnida</taxon>
        <taxon>Araneae</taxon>
        <taxon>Araneomorphae</taxon>
        <taxon>Entelegynae</taxon>
        <taxon>Araneoidea</taxon>
        <taxon>Araneidae</taxon>
        <taxon>Caerostris</taxon>
    </lineage>
</organism>
<dbReference type="Proteomes" id="UP001054945">
    <property type="component" value="Unassembled WGS sequence"/>
</dbReference>